<comment type="caution">
    <text evidence="2">The sequence shown here is derived from an EMBL/GenBank/DDBJ whole genome shotgun (WGS) entry which is preliminary data.</text>
</comment>
<dbReference type="EMBL" id="CAMXCT010000459">
    <property type="protein sequence ID" value="CAI3979132.1"/>
    <property type="molecule type" value="Genomic_DNA"/>
</dbReference>
<dbReference type="EMBL" id="CAMXCT020000459">
    <property type="protein sequence ID" value="CAL1132507.1"/>
    <property type="molecule type" value="Genomic_DNA"/>
</dbReference>
<keyword evidence="4" id="KW-1185">Reference proteome</keyword>
<dbReference type="Proteomes" id="UP001152797">
    <property type="component" value="Unassembled WGS sequence"/>
</dbReference>
<sequence length="114" mass="12924">MENLTLGCHPGAAWNAFGPRGSGYLEGQPAESPEDAASFVSDSSTEDLPESHLTPGSILSAIFGHRRPALEVRRHRSHEFRAMRCFERCCSYDFRRRSHFAEQVDHLTFMQRTN</sequence>
<name>A0A9P1FM64_9DINO</name>
<feature type="region of interest" description="Disordered" evidence="1">
    <location>
        <begin position="23"/>
        <end position="54"/>
    </location>
</feature>
<reference evidence="3 4" key="2">
    <citation type="submission" date="2024-05" db="EMBL/GenBank/DDBJ databases">
        <authorList>
            <person name="Chen Y."/>
            <person name="Shah S."/>
            <person name="Dougan E. K."/>
            <person name="Thang M."/>
            <person name="Chan C."/>
        </authorList>
    </citation>
    <scope>NUCLEOTIDE SEQUENCE [LARGE SCALE GENOMIC DNA]</scope>
</reference>
<protein>
    <submittedName>
        <fullName evidence="2">Uncharacterized protein</fullName>
    </submittedName>
</protein>
<organism evidence="2">
    <name type="scientific">Cladocopium goreaui</name>
    <dbReference type="NCBI Taxonomy" id="2562237"/>
    <lineage>
        <taxon>Eukaryota</taxon>
        <taxon>Sar</taxon>
        <taxon>Alveolata</taxon>
        <taxon>Dinophyceae</taxon>
        <taxon>Suessiales</taxon>
        <taxon>Symbiodiniaceae</taxon>
        <taxon>Cladocopium</taxon>
    </lineage>
</organism>
<gene>
    <name evidence="2" type="ORF">C1SCF055_LOCUS7107</name>
</gene>
<evidence type="ECO:0000313" key="2">
    <source>
        <dbReference type="EMBL" id="CAI3979132.1"/>
    </source>
</evidence>
<evidence type="ECO:0000313" key="3">
    <source>
        <dbReference type="EMBL" id="CAL4766444.1"/>
    </source>
</evidence>
<evidence type="ECO:0000256" key="1">
    <source>
        <dbReference type="SAM" id="MobiDB-lite"/>
    </source>
</evidence>
<dbReference type="AlphaFoldDB" id="A0A9P1FM64"/>
<dbReference type="EMBL" id="CAMXCT030000459">
    <property type="protein sequence ID" value="CAL4766444.1"/>
    <property type="molecule type" value="Genomic_DNA"/>
</dbReference>
<reference evidence="2" key="1">
    <citation type="submission" date="2022-10" db="EMBL/GenBank/DDBJ databases">
        <authorList>
            <person name="Chen Y."/>
            <person name="Dougan E. K."/>
            <person name="Chan C."/>
            <person name="Rhodes N."/>
            <person name="Thang M."/>
        </authorList>
    </citation>
    <scope>NUCLEOTIDE SEQUENCE</scope>
</reference>
<evidence type="ECO:0000313" key="4">
    <source>
        <dbReference type="Proteomes" id="UP001152797"/>
    </source>
</evidence>
<proteinExistence type="predicted"/>
<accession>A0A9P1FM64</accession>